<dbReference type="OrthoDB" id="427480at2759"/>
<dbReference type="InParanoid" id="G3AP43"/>
<feature type="compositionally biased region" description="Low complexity" evidence="1">
    <location>
        <begin position="296"/>
        <end position="312"/>
    </location>
</feature>
<keyword evidence="3" id="KW-1185">Reference proteome</keyword>
<dbReference type="RefSeq" id="XP_007375350.1">
    <property type="nucleotide sequence ID" value="XM_007375288.1"/>
</dbReference>
<accession>G3AP43</accession>
<feature type="compositionally biased region" description="Low complexity" evidence="1">
    <location>
        <begin position="259"/>
        <end position="268"/>
    </location>
</feature>
<dbReference type="AlphaFoldDB" id="G3AP43"/>
<evidence type="ECO:0000313" key="2">
    <source>
        <dbReference type="EMBL" id="EGW32074.1"/>
    </source>
</evidence>
<gene>
    <name evidence="2" type="ORF">SPAPADRAFT_61159</name>
</gene>
<dbReference type="GeneID" id="18873750"/>
<proteinExistence type="predicted"/>
<dbReference type="EMBL" id="GL996502">
    <property type="protein sequence ID" value="EGW32074.1"/>
    <property type="molecule type" value="Genomic_DNA"/>
</dbReference>
<feature type="region of interest" description="Disordered" evidence="1">
    <location>
        <begin position="212"/>
        <end position="312"/>
    </location>
</feature>
<sequence>MHDLESCINACTALMNDPGLVKLQATEKTEITRELQYLRWFLGYLVLLQEEEYDIKTNTLSKLFEYLYQFVNDLVNGTSYEDAVELLTRSIQCIVGLLIRAKENDTEISIMEYGTFKPSVFLSEYIIPRVNKLIDFLDSKLAHKMRLTKLAKLWKFHLTFIGNNSKAVNYAKIHAQVPGFQDKCPVIHEEQETSNIPIKQEFTRCPISQITSPQDLEIEKPRKRKCPFDHQSVRSSPAPFTESNLRGDKCPYVPPPPSASTRTTSPLRPIAPAIPTQLPQLSPPPPPPPPSPPARTPSASAAGRAPAPRANPPVIIQPVVPAVPESPNEVMIVNNEFEDMFDFSQFADLDLDFLINENFTEVI</sequence>
<name>G3AP43_SPAPN</name>
<evidence type="ECO:0000313" key="3">
    <source>
        <dbReference type="Proteomes" id="UP000000709"/>
    </source>
</evidence>
<dbReference type="STRING" id="619300.G3AP43"/>
<dbReference type="HOGENOM" id="CLU_763263_0_0_1"/>
<reference evidence="2 3" key="1">
    <citation type="journal article" date="2011" name="Proc. Natl. Acad. Sci. U.S.A.">
        <title>Comparative genomics of xylose-fermenting fungi for enhanced biofuel production.</title>
        <authorList>
            <person name="Wohlbach D.J."/>
            <person name="Kuo A."/>
            <person name="Sato T.K."/>
            <person name="Potts K.M."/>
            <person name="Salamov A.A."/>
            <person name="LaButti K.M."/>
            <person name="Sun H."/>
            <person name="Clum A."/>
            <person name="Pangilinan J.L."/>
            <person name="Lindquist E.A."/>
            <person name="Lucas S."/>
            <person name="Lapidus A."/>
            <person name="Jin M."/>
            <person name="Gunawan C."/>
            <person name="Balan V."/>
            <person name="Dale B.E."/>
            <person name="Jeffries T.W."/>
            <person name="Zinkel R."/>
            <person name="Barry K.W."/>
            <person name="Grigoriev I.V."/>
            <person name="Gasch A.P."/>
        </authorList>
    </citation>
    <scope>NUCLEOTIDE SEQUENCE [LARGE SCALE GENOMIC DNA]</scope>
    <source>
        <strain evidence="3">NRRL Y-27907 / 11-Y1</strain>
    </source>
</reference>
<organism evidence="3">
    <name type="scientific">Spathaspora passalidarum (strain NRRL Y-27907 / 11-Y1)</name>
    <dbReference type="NCBI Taxonomy" id="619300"/>
    <lineage>
        <taxon>Eukaryota</taxon>
        <taxon>Fungi</taxon>
        <taxon>Dikarya</taxon>
        <taxon>Ascomycota</taxon>
        <taxon>Saccharomycotina</taxon>
        <taxon>Pichiomycetes</taxon>
        <taxon>Debaryomycetaceae</taxon>
        <taxon>Spathaspora</taxon>
    </lineage>
</organism>
<dbReference type="KEGG" id="spaa:SPAPADRAFT_61159"/>
<feature type="compositionally biased region" description="Pro residues" evidence="1">
    <location>
        <begin position="281"/>
        <end position="295"/>
    </location>
</feature>
<evidence type="ECO:0000256" key="1">
    <source>
        <dbReference type="SAM" id="MobiDB-lite"/>
    </source>
</evidence>
<dbReference type="eggNOG" id="ENOG502SABA">
    <property type="taxonomic scope" value="Eukaryota"/>
</dbReference>
<dbReference type="Proteomes" id="UP000000709">
    <property type="component" value="Unassembled WGS sequence"/>
</dbReference>
<protein>
    <submittedName>
        <fullName evidence="2">Uncharacterized protein</fullName>
    </submittedName>
</protein>